<dbReference type="EMBL" id="PUHW01000128">
    <property type="protein sequence ID" value="KAG0688713.1"/>
    <property type="molecule type" value="Genomic_DNA"/>
</dbReference>
<dbReference type="PANTHER" id="PTHR10635:SF0">
    <property type="entry name" value="COATOMER SUBUNIT BETA"/>
    <property type="match status" value="1"/>
</dbReference>
<keyword evidence="3" id="KW-0813">Transport</keyword>
<evidence type="ECO:0000256" key="3">
    <source>
        <dbReference type="ARBA" id="ARBA00022448"/>
    </source>
</evidence>
<dbReference type="InterPro" id="IPR011710">
    <property type="entry name" value="Coatomer_bsu_C"/>
</dbReference>
<feature type="region of interest" description="Disordered" evidence="11">
    <location>
        <begin position="446"/>
        <end position="465"/>
    </location>
</feature>
<keyword evidence="9" id="KW-0472">Membrane</keyword>
<dbReference type="PANTHER" id="PTHR10635">
    <property type="entry name" value="COATOMER SUBUNIT BETA"/>
    <property type="match status" value="1"/>
</dbReference>
<feature type="domain" description="Coatomer beta subunit appendage platform" evidence="14">
    <location>
        <begin position="2057"/>
        <end position="2181"/>
    </location>
</feature>
<protein>
    <submittedName>
        <fullName evidence="15">Coatomer subunit beta</fullName>
    </submittedName>
</protein>
<keyword evidence="10" id="KW-0968">Cytoplasmic vesicle</keyword>
<dbReference type="GO" id="GO:0005198">
    <property type="term" value="F:structural molecule activity"/>
    <property type="evidence" value="ECO:0007669"/>
    <property type="project" value="InterPro"/>
</dbReference>
<keyword evidence="4" id="KW-0963">Cytoplasm</keyword>
<comment type="subcellular location">
    <subcellularLocation>
        <location evidence="2">Cytoplasmic vesicle</location>
        <location evidence="2">COPI-coated vesicle membrane</location>
        <topology evidence="2">Peripheral membrane protein</topology>
        <orientation evidence="2">Cytoplasmic side</orientation>
    </subcellularLocation>
    <subcellularLocation>
        <location evidence="1">Golgi apparatus membrane</location>
        <topology evidence="1">Peripheral membrane protein</topology>
        <orientation evidence="1">Cytoplasmic side</orientation>
    </subcellularLocation>
</comment>
<feature type="compositionally biased region" description="Basic and acidic residues" evidence="11">
    <location>
        <begin position="121"/>
        <end position="132"/>
    </location>
</feature>
<keyword evidence="8" id="KW-0333">Golgi apparatus</keyword>
<accession>A0A9P7BGU7</accession>
<keyword evidence="6" id="KW-0931">ER-Golgi transport</keyword>
<feature type="compositionally biased region" description="Low complexity" evidence="11">
    <location>
        <begin position="17"/>
        <end position="26"/>
    </location>
</feature>
<feature type="compositionally biased region" description="Polar residues" evidence="11">
    <location>
        <begin position="200"/>
        <end position="219"/>
    </location>
</feature>
<feature type="region of interest" description="Disordered" evidence="11">
    <location>
        <begin position="977"/>
        <end position="1005"/>
    </location>
</feature>
<evidence type="ECO:0000256" key="8">
    <source>
        <dbReference type="ARBA" id="ARBA00023034"/>
    </source>
</evidence>
<evidence type="ECO:0000256" key="2">
    <source>
        <dbReference type="ARBA" id="ARBA00004347"/>
    </source>
</evidence>
<feature type="region of interest" description="Disordered" evidence="11">
    <location>
        <begin position="719"/>
        <end position="777"/>
    </location>
</feature>
<evidence type="ECO:0000256" key="1">
    <source>
        <dbReference type="ARBA" id="ARBA00004255"/>
    </source>
</evidence>
<organism evidence="15 16">
    <name type="scientific">Pichia californica</name>
    <dbReference type="NCBI Taxonomy" id="460514"/>
    <lineage>
        <taxon>Eukaryota</taxon>
        <taxon>Fungi</taxon>
        <taxon>Dikarya</taxon>
        <taxon>Ascomycota</taxon>
        <taxon>Saccharomycotina</taxon>
        <taxon>Pichiomycetes</taxon>
        <taxon>Pichiales</taxon>
        <taxon>Pichiaceae</taxon>
        <taxon>Pichia</taxon>
    </lineage>
</organism>
<evidence type="ECO:0000256" key="4">
    <source>
        <dbReference type="ARBA" id="ARBA00022490"/>
    </source>
</evidence>
<evidence type="ECO:0000313" key="15">
    <source>
        <dbReference type="EMBL" id="KAG0688713.1"/>
    </source>
</evidence>
<feature type="compositionally biased region" description="Polar residues" evidence="11">
    <location>
        <begin position="679"/>
        <end position="690"/>
    </location>
</feature>
<evidence type="ECO:0000256" key="9">
    <source>
        <dbReference type="ARBA" id="ARBA00023136"/>
    </source>
</evidence>
<feature type="compositionally biased region" description="Polar residues" evidence="11">
    <location>
        <begin position="133"/>
        <end position="142"/>
    </location>
</feature>
<comment type="caution">
    <text evidence="15">The sequence shown here is derived from an EMBL/GenBank/DDBJ whole genome shotgun (WGS) entry which is preliminary data.</text>
</comment>
<feature type="region of interest" description="Disordered" evidence="11">
    <location>
        <begin position="362"/>
        <end position="419"/>
    </location>
</feature>
<dbReference type="InterPro" id="IPR016024">
    <property type="entry name" value="ARM-type_fold"/>
</dbReference>
<feature type="region of interest" description="Disordered" evidence="11">
    <location>
        <begin position="1"/>
        <end position="56"/>
    </location>
</feature>
<dbReference type="InterPro" id="IPR016460">
    <property type="entry name" value="COPB1"/>
</dbReference>
<dbReference type="GO" id="GO:0006891">
    <property type="term" value="P:intra-Golgi vesicle-mediated transport"/>
    <property type="evidence" value="ECO:0007669"/>
    <property type="project" value="TreeGrafter"/>
</dbReference>
<keyword evidence="16" id="KW-1185">Reference proteome</keyword>
<dbReference type="Proteomes" id="UP000697127">
    <property type="component" value="Unassembled WGS sequence"/>
</dbReference>
<gene>
    <name evidence="15" type="primary">SEC26</name>
    <name evidence="15" type="ORF">C6P40_000596</name>
</gene>
<feature type="domain" description="Coatomer beta subunit C-terminal" evidence="13">
    <location>
        <begin position="1915"/>
        <end position="2050"/>
    </location>
</feature>
<feature type="compositionally biased region" description="Basic and acidic residues" evidence="11">
    <location>
        <begin position="990"/>
        <end position="1005"/>
    </location>
</feature>
<evidence type="ECO:0000259" key="13">
    <source>
        <dbReference type="Pfam" id="PF07718"/>
    </source>
</evidence>
<feature type="domain" description="Clathrin/coatomer adaptor adaptin-like N-terminal" evidence="12">
    <location>
        <begin position="1269"/>
        <end position="1768"/>
    </location>
</feature>
<feature type="compositionally biased region" description="Low complexity" evidence="11">
    <location>
        <begin position="760"/>
        <end position="777"/>
    </location>
</feature>
<feature type="region of interest" description="Disordered" evidence="11">
    <location>
        <begin position="794"/>
        <end position="898"/>
    </location>
</feature>
<feature type="region of interest" description="Disordered" evidence="11">
    <location>
        <begin position="662"/>
        <end position="690"/>
    </location>
</feature>
<feature type="region of interest" description="Disordered" evidence="11">
    <location>
        <begin position="1040"/>
        <end position="1071"/>
    </location>
</feature>
<evidence type="ECO:0000259" key="14">
    <source>
        <dbReference type="Pfam" id="PF14806"/>
    </source>
</evidence>
<dbReference type="Pfam" id="PF07718">
    <property type="entry name" value="Coatamer_beta_C"/>
    <property type="match status" value="1"/>
</dbReference>
<feature type="region of interest" description="Disordered" evidence="11">
    <location>
        <begin position="591"/>
        <end position="611"/>
    </location>
</feature>
<keyword evidence="5" id="KW-0677">Repeat</keyword>
<dbReference type="GO" id="GO:0006888">
    <property type="term" value="P:endoplasmic reticulum to Golgi vesicle-mediated transport"/>
    <property type="evidence" value="ECO:0007669"/>
    <property type="project" value="TreeGrafter"/>
</dbReference>
<evidence type="ECO:0000256" key="11">
    <source>
        <dbReference type="SAM" id="MobiDB-lite"/>
    </source>
</evidence>
<feature type="compositionally biased region" description="Basic and acidic residues" evidence="11">
    <location>
        <begin position="732"/>
        <end position="743"/>
    </location>
</feature>
<dbReference type="InterPro" id="IPR029446">
    <property type="entry name" value="COPB1_appendage_platform_dom"/>
</dbReference>
<evidence type="ECO:0000313" key="16">
    <source>
        <dbReference type="Proteomes" id="UP000697127"/>
    </source>
</evidence>
<feature type="compositionally biased region" description="Acidic residues" evidence="11">
    <location>
        <begin position="817"/>
        <end position="836"/>
    </location>
</feature>
<feature type="compositionally biased region" description="Low complexity" evidence="11">
    <location>
        <begin position="393"/>
        <end position="414"/>
    </location>
</feature>
<keyword evidence="7" id="KW-0653">Protein transport</keyword>
<reference evidence="15" key="1">
    <citation type="submission" date="2020-11" db="EMBL/GenBank/DDBJ databases">
        <title>Kefir isolates.</title>
        <authorList>
            <person name="Marcisauskas S."/>
            <person name="Kim Y."/>
            <person name="Blasche S."/>
        </authorList>
    </citation>
    <scope>NUCLEOTIDE SEQUENCE</scope>
    <source>
        <strain evidence="15">Olga-1</strain>
    </source>
</reference>
<dbReference type="SUPFAM" id="SSF48371">
    <property type="entry name" value="ARM repeat"/>
    <property type="match status" value="1"/>
</dbReference>
<evidence type="ECO:0000259" key="12">
    <source>
        <dbReference type="Pfam" id="PF01602"/>
    </source>
</evidence>
<feature type="region of interest" description="Disordered" evidence="11">
    <location>
        <begin position="113"/>
        <end position="219"/>
    </location>
</feature>
<feature type="region of interest" description="Disordered" evidence="11">
    <location>
        <begin position="326"/>
        <end position="348"/>
    </location>
</feature>
<evidence type="ECO:0000256" key="5">
    <source>
        <dbReference type="ARBA" id="ARBA00022737"/>
    </source>
</evidence>
<feature type="compositionally biased region" description="Low complexity" evidence="11">
    <location>
        <begin position="35"/>
        <end position="44"/>
    </location>
</feature>
<dbReference type="Pfam" id="PF14806">
    <property type="entry name" value="Coatomer_b_Cpla"/>
    <property type="match status" value="1"/>
</dbReference>
<dbReference type="Gene3D" id="1.25.10.10">
    <property type="entry name" value="Leucine-rich Repeat Variant"/>
    <property type="match status" value="1"/>
</dbReference>
<evidence type="ECO:0000256" key="6">
    <source>
        <dbReference type="ARBA" id="ARBA00022892"/>
    </source>
</evidence>
<dbReference type="Pfam" id="PF01602">
    <property type="entry name" value="Adaptin_N"/>
    <property type="match status" value="1"/>
</dbReference>
<dbReference type="GO" id="GO:0000139">
    <property type="term" value="C:Golgi membrane"/>
    <property type="evidence" value="ECO:0007669"/>
    <property type="project" value="UniProtKB-SubCell"/>
</dbReference>
<dbReference type="GO" id="GO:0030126">
    <property type="term" value="C:COPI vesicle coat"/>
    <property type="evidence" value="ECO:0007669"/>
    <property type="project" value="InterPro"/>
</dbReference>
<evidence type="ECO:0000256" key="10">
    <source>
        <dbReference type="ARBA" id="ARBA00023329"/>
    </source>
</evidence>
<dbReference type="InterPro" id="IPR011989">
    <property type="entry name" value="ARM-like"/>
</dbReference>
<dbReference type="GO" id="GO:0006886">
    <property type="term" value="P:intracellular protein transport"/>
    <property type="evidence" value="ECO:0007669"/>
    <property type="project" value="InterPro"/>
</dbReference>
<feature type="compositionally biased region" description="Polar residues" evidence="11">
    <location>
        <begin position="171"/>
        <end position="192"/>
    </location>
</feature>
<sequence>MSNNKKKRLSLYDFFGKSSESPSSKTTSKKHQRSSSDTSKSYSTSKEKTSHRLTFQLPDESIVSNIDMSQIPIPNRQSIDVKRKYAGLQNNTNTSPVNKVSYANNKLTTSTVKNLNNINKDNTKSLKPESDTSGKSIDTITSPIADPNSPPPPRPLNDYKSSNGPYGRIHSGSSQSKGNRLVSNTSLSSSVYPNDPMSPIISNRNGSNSTLPDFSRQASSIYPPSSYNYEISNNQSQELKISSTIKRSNLLKKRKPPPLALKVNTQPIITPTTVNNNINDPKSATDTIKVSASELSAASTESGYTPLNIIPYMKTQDPLKSAILEKQSSVEKPSSFESRRPTEYSSTDSDFSVLQLMPINKNIKDNPLAPEKQINPYNTEEDDYKYDDYKPPNFHSNYYANDNNNNNTQNANSNIHKHSRTLSSIEEITSALENFQIEHERSFNKTGDVDSFSGNDDTGEHTDDVTGNTFSFNKSLNNDNILGSHIYKNLSQDFEKNHHAQTTDENIKSNNFNGDDELIVRVKDLPQLETGETLDHYISKLKTKVKNNSIDSTNSIDSNILVQPAKFINHKSEASSGSEIFYDAVDISNNQNSENDKSTSTKLETLPHDLGNSSDEELSIIRVVGDISEDDNGEEEDFLGDNINQDANDSFDSYVKKVVSQATSKDDKDLSSGAEKFSETQTISTETSNIPRDVVTEDGVWQRYSSATNFFNNADQLDDGQIIDDNESGNIVHRDDSRNKNDENNSNNANEQSILTPTENPEFVNMNGNFNNTNKNNPITLHRDFDLGDELDNNVTTIESDNDSNKSFEDLYPTHSDDEDFTDDDDSSAADDDTDNIEQGNYHYEGNYRYGSDSEEGNDNVEYSPDGKKFEDSVNDSTTDNNDSRYNDSVLEFSPRSQRSLDSIEDMAKTPDIFRHNSMTSRGVLEKMSGINVNGTPTGLGIGTREHLVVINQELDPLAETDFQDSIDDGFDEVIDAPIPDIESSGSSRLGERGSSDEEIDSVRDNIEPLKETPQNIYDRREDPTVMPIQHSMVITPAAPITGISPSAKTRRPPPDYASTGRRGRGLSETTANPEMFVNGITQQLKVSNNVTDTAGNNSENDIVKKEVRYQNDDIDDNSTSENLTRNDIESRKGEKCTYVENLRLRGKKTTVNTKPSLQVLPIAIRQNGTISHKKIPSQQLFHSFKSHKHVTAKPKTRMLASEIDNAELPDATMIHRGQKTKVPIHPDADVIAASEQFNKLAKRQSSTGDLGRYNSVLSVRPHYGNGMSLNEFKTRLEKGDDESKIVTMRQILITMINTDPMPELLMHVIRYVMPSKNKELKKLLYFYWEICAKYDSEGKLRHEMILVCNAIQRDLQHPNEFIRGNTLRFLTKLKEPELLETLVPNCRVCLEHRHAYVRKNAVFAIYSIYKVSDHLIPDAPELIHDFLNVESDATCRRNAFVCLSNLNREASLRYIQEQPLDSLDPLIQLAIIEFIRKDALQYSDLKAQYLQIVTSLLEISNTAVAYEAATTLSVLSSSPAAVKSAASKFVELAIKESDINVKLIALERISELNSENQDILNDNCLDILKVLSSPSVDVRNKAIEIGLKLVSSKNVEDVIKLLKKELQRTTDSNEDKNVEYRQTLIGAINTIAIKFHEIAASVVELLLEFIGELNTTTASEVITFVKQVIEKYPDLRTNIINRLLISLSNVKSGKVYRGSLWVLGEYCLDESDIQSTWKYIRASIGEIPILAAEKKLNGVDEEDEIVETNGEPVKSGPKILADGTYATESAYSESAEAKTKPTSSSKTPIRSLILDGDFYLASVLSSTLVKLVLRLNKVSERKDLLNALKAEAMLIMVSILRVGDSSYVKKKIDEDSSERIMSCIRFLSEEQTDIKLLEEAFLDDTLDAFKKQVEEEVSKQAQESESLHLTLEDVDEPISFRQFVNKDTKIIDENEKELSAVQLGAQPKEDLTSRLNKIVQLTGFSDPVYAEAYVKVHQYDVTLDVLIVNQTTTTLRNLSVEFAALGDLKVVDKPSSKNIAPHGFHRSQTTIKVSSADTGVIFGNIVYDGQHADQSTIVILSDVHIDILDYIKPSTCTEAQFRKMWNEFEWENKINVNSNLPSLKDYLEELLKGTNMKNLTSGAIIGDCQFLSANLYSKSTFGEDALANLCIEKNADGPIVGHVRIRSKGQGLALSLGDKVAAVARKTSHVVVSEV</sequence>
<name>A0A9P7BGU7_9ASCO</name>
<proteinExistence type="predicted"/>
<feature type="compositionally biased region" description="Polar residues" evidence="11">
    <location>
        <begin position="326"/>
        <end position="336"/>
    </location>
</feature>
<evidence type="ECO:0000256" key="7">
    <source>
        <dbReference type="ARBA" id="ARBA00022927"/>
    </source>
</evidence>
<dbReference type="InterPro" id="IPR002553">
    <property type="entry name" value="Clathrin/coatomer_adapt-like_N"/>
</dbReference>